<evidence type="ECO:0000256" key="1">
    <source>
        <dbReference type="ARBA" id="ARBA00004236"/>
    </source>
</evidence>
<evidence type="ECO:0000256" key="4">
    <source>
        <dbReference type="ARBA" id="ARBA00022679"/>
    </source>
</evidence>
<evidence type="ECO:0000256" key="8">
    <source>
        <dbReference type="ARBA" id="ARBA00038120"/>
    </source>
</evidence>
<dbReference type="SUPFAM" id="SSF53448">
    <property type="entry name" value="Nucleotide-diphospho-sugar transferases"/>
    <property type="match status" value="1"/>
</dbReference>
<dbReference type="PANTHER" id="PTHR43646">
    <property type="entry name" value="GLYCOSYLTRANSFERASE"/>
    <property type="match status" value="1"/>
</dbReference>
<evidence type="ECO:0000256" key="2">
    <source>
        <dbReference type="ARBA" id="ARBA00022475"/>
    </source>
</evidence>
<comment type="pathway">
    <text evidence="7">Carotenoid biosynthesis; staphyloxanthin biosynthesis; staphyloxanthin from farnesyl diphosphate: step 4/5.</text>
</comment>
<dbReference type="InterPro" id="IPR029044">
    <property type="entry name" value="Nucleotide-diphossugar_trans"/>
</dbReference>
<dbReference type="RefSeq" id="WP_209651472.1">
    <property type="nucleotide sequence ID" value="NZ_CP047357.1"/>
</dbReference>
<evidence type="ECO:0000256" key="7">
    <source>
        <dbReference type="ARBA" id="ARBA00037904"/>
    </source>
</evidence>
<keyword evidence="2" id="KW-1003">Cell membrane</keyword>
<protein>
    <recommendedName>
        <fullName evidence="9">4,4'-diaponeurosporenoate glycosyltransferase</fullName>
    </recommendedName>
</protein>
<gene>
    <name evidence="11" type="ORF">JOF33_000011</name>
</gene>
<sequence length="316" mass="33736">MGEMAATIGRTVVVIPAHDERDRIAACVGSVIDAARATGLPTEIRVVLDACTDGTAEMIPAGSGEVGVVKRVIDARNVGVARATGVDPRDLRADVWLAHTDADTIVDAGWLAAQLAHVDVGADAVVGTIGVADWEQRPGPVRPLFEKLYQDEPGHGHVHGANLGVRGSAYGRVGGFRPLAESEDVDLVARLVESGARVARVSDCRVVTSARVSRRTGGGMSGYLDALSVDGAPTVARESAPALRGVMGMDRASVRVAAERRLSVTAMAERYDGVYRRIVDEFRDRHGRWPMEGWLRRFEEMGLVRRDGGDWVRAGG</sequence>
<dbReference type="CDD" id="cd00761">
    <property type="entry name" value="Glyco_tranf_GTA_type"/>
    <property type="match status" value="1"/>
</dbReference>
<name>A0ABS4U3T1_9CORY</name>
<keyword evidence="3" id="KW-0328">Glycosyltransferase</keyword>
<keyword evidence="5" id="KW-0472">Membrane</keyword>
<keyword evidence="12" id="KW-1185">Reference proteome</keyword>
<dbReference type="Proteomes" id="UP001519305">
    <property type="component" value="Unassembled WGS sequence"/>
</dbReference>
<comment type="caution">
    <text evidence="11">The sequence shown here is derived from an EMBL/GenBank/DDBJ whole genome shotgun (WGS) entry which is preliminary data.</text>
</comment>
<dbReference type="Gene3D" id="3.90.550.10">
    <property type="entry name" value="Spore Coat Polysaccharide Biosynthesis Protein SpsA, Chain A"/>
    <property type="match status" value="1"/>
</dbReference>
<dbReference type="PANTHER" id="PTHR43646:SF2">
    <property type="entry name" value="GLYCOSYLTRANSFERASE 2-LIKE DOMAIN-CONTAINING PROTEIN"/>
    <property type="match status" value="1"/>
</dbReference>
<feature type="domain" description="Glycosyltransferase 2-like" evidence="10">
    <location>
        <begin position="13"/>
        <end position="144"/>
    </location>
</feature>
<evidence type="ECO:0000313" key="11">
    <source>
        <dbReference type="EMBL" id="MBP2331312.1"/>
    </source>
</evidence>
<evidence type="ECO:0000256" key="6">
    <source>
        <dbReference type="ARBA" id="ARBA00037281"/>
    </source>
</evidence>
<keyword evidence="4" id="KW-0808">Transferase</keyword>
<accession>A0ABS4U3T1</accession>
<comment type="subcellular location">
    <subcellularLocation>
        <location evidence="1">Cell membrane</location>
    </subcellularLocation>
</comment>
<evidence type="ECO:0000256" key="5">
    <source>
        <dbReference type="ARBA" id="ARBA00023136"/>
    </source>
</evidence>
<evidence type="ECO:0000313" key="12">
    <source>
        <dbReference type="Proteomes" id="UP001519305"/>
    </source>
</evidence>
<dbReference type="Pfam" id="PF00535">
    <property type="entry name" value="Glycos_transf_2"/>
    <property type="match status" value="1"/>
</dbReference>
<dbReference type="InterPro" id="IPR001173">
    <property type="entry name" value="Glyco_trans_2-like"/>
</dbReference>
<proteinExistence type="inferred from homology"/>
<evidence type="ECO:0000259" key="10">
    <source>
        <dbReference type="Pfam" id="PF00535"/>
    </source>
</evidence>
<reference evidence="11 12" key="1">
    <citation type="submission" date="2021-03" db="EMBL/GenBank/DDBJ databases">
        <title>Sequencing the genomes of 1000 actinobacteria strains.</title>
        <authorList>
            <person name="Klenk H.-P."/>
        </authorList>
    </citation>
    <scope>NUCLEOTIDE SEQUENCE [LARGE SCALE GENOMIC DNA]</scope>
    <source>
        <strain evidence="11 12">DSM 44506</strain>
    </source>
</reference>
<organism evidence="11 12">
    <name type="scientific">Corynebacterium freneyi</name>
    <dbReference type="NCBI Taxonomy" id="134034"/>
    <lineage>
        <taxon>Bacteria</taxon>
        <taxon>Bacillati</taxon>
        <taxon>Actinomycetota</taxon>
        <taxon>Actinomycetes</taxon>
        <taxon>Mycobacteriales</taxon>
        <taxon>Corynebacteriaceae</taxon>
        <taxon>Corynebacterium</taxon>
    </lineage>
</organism>
<comment type="similarity">
    <text evidence="8">Belongs to the glycosyltransferase 2 family. CrtQ subfamily.</text>
</comment>
<evidence type="ECO:0000256" key="9">
    <source>
        <dbReference type="ARBA" id="ARBA00040345"/>
    </source>
</evidence>
<dbReference type="EMBL" id="JAGINY010000001">
    <property type="protein sequence ID" value="MBP2331312.1"/>
    <property type="molecule type" value="Genomic_DNA"/>
</dbReference>
<evidence type="ECO:0000256" key="3">
    <source>
        <dbReference type="ARBA" id="ARBA00022676"/>
    </source>
</evidence>
<comment type="function">
    <text evidence="6">Catalyzes the glycosylation of 4,4'-diaponeurosporenoate, i.e. the esterification of glucose at the C1'' position with the carboxyl group of 4,4'-diaponeurosporenic acid, to form glycosyl-4,4'-diaponeurosporenoate. This is a step in the biosynthesis of staphyloxanthin, an orange pigment present in most staphylococci strains.</text>
</comment>